<dbReference type="EMBL" id="VDUW01000005">
    <property type="protein sequence ID" value="TXL64410.1"/>
    <property type="molecule type" value="Genomic_DNA"/>
</dbReference>
<keyword evidence="1" id="KW-1133">Transmembrane helix</keyword>
<comment type="caution">
    <text evidence="2">The sequence shown here is derived from an EMBL/GenBank/DDBJ whole genome shotgun (WGS) entry which is preliminary data.</text>
</comment>
<dbReference type="OrthoDB" id="2703588at2"/>
<organism evidence="2 3">
    <name type="scientific">Cerasibacillus terrae</name>
    <dbReference type="NCBI Taxonomy" id="2498845"/>
    <lineage>
        <taxon>Bacteria</taxon>
        <taxon>Bacillati</taxon>
        <taxon>Bacillota</taxon>
        <taxon>Bacilli</taxon>
        <taxon>Bacillales</taxon>
        <taxon>Bacillaceae</taxon>
        <taxon>Cerasibacillus</taxon>
    </lineage>
</organism>
<evidence type="ECO:0000256" key="1">
    <source>
        <dbReference type="SAM" id="Phobius"/>
    </source>
</evidence>
<evidence type="ECO:0000313" key="2">
    <source>
        <dbReference type="EMBL" id="TXL64410.1"/>
    </source>
</evidence>
<dbReference type="RefSeq" id="WP_147667179.1">
    <property type="nucleotide sequence ID" value="NZ_VDUW01000005.1"/>
</dbReference>
<feature type="transmembrane region" description="Helical" evidence="1">
    <location>
        <begin position="6"/>
        <end position="32"/>
    </location>
</feature>
<feature type="transmembrane region" description="Helical" evidence="1">
    <location>
        <begin position="134"/>
        <end position="161"/>
    </location>
</feature>
<dbReference type="AlphaFoldDB" id="A0A5C8NSQ5"/>
<keyword evidence="3" id="KW-1185">Reference proteome</keyword>
<feature type="transmembrane region" description="Helical" evidence="1">
    <location>
        <begin position="53"/>
        <end position="76"/>
    </location>
</feature>
<accession>A0A5C8NSQ5</accession>
<dbReference type="Proteomes" id="UP000321574">
    <property type="component" value="Unassembled WGS sequence"/>
</dbReference>
<feature type="transmembrane region" description="Helical" evidence="1">
    <location>
        <begin position="88"/>
        <end position="113"/>
    </location>
</feature>
<proteinExistence type="predicted"/>
<name>A0A5C8NSQ5_9BACI</name>
<keyword evidence="1" id="KW-0472">Membrane</keyword>
<keyword evidence="1" id="KW-0812">Transmembrane</keyword>
<gene>
    <name evidence="2" type="ORF">FHP05_08780</name>
</gene>
<evidence type="ECO:0000313" key="3">
    <source>
        <dbReference type="Proteomes" id="UP000321574"/>
    </source>
</evidence>
<sequence length="162" mass="18356">MRDILLVIHILLGISWVGGIMFIGWGVFPATLSSMSLGNQRKFLIKLMDWTHLLFTLIGSFVIYTGILLGTIFGPIRSFDVLFHTRYGNIWLTALIIGVFALLWGVFVGYRGMMRVFKDDFIWKEAENGNKKPLIRGLIGLTIMESIEVIGFVILVVLMVLF</sequence>
<reference evidence="2 3" key="1">
    <citation type="submission" date="2019-06" db="EMBL/GenBank/DDBJ databases">
        <title>Cerasibacillus sp. nov., isolated from maize field.</title>
        <authorList>
            <person name="Lin S.-Y."/>
            <person name="Tsai C.-F."/>
            <person name="Young C.-C."/>
        </authorList>
    </citation>
    <scope>NUCLEOTIDE SEQUENCE [LARGE SCALE GENOMIC DNA]</scope>
    <source>
        <strain evidence="2 3">CC-CFT480</strain>
    </source>
</reference>
<protein>
    <recommendedName>
        <fullName evidence="4">Copper resistance protein D domain-containing protein</fullName>
    </recommendedName>
</protein>
<evidence type="ECO:0008006" key="4">
    <source>
        <dbReference type="Google" id="ProtNLM"/>
    </source>
</evidence>